<reference evidence="9" key="1">
    <citation type="journal article" date="2023" name="Mol. Phylogenet. Evol.">
        <title>Genome-scale phylogeny and comparative genomics of the fungal order Sordariales.</title>
        <authorList>
            <person name="Hensen N."/>
            <person name="Bonometti L."/>
            <person name="Westerberg I."/>
            <person name="Brannstrom I.O."/>
            <person name="Guillou S."/>
            <person name="Cros-Aarteil S."/>
            <person name="Calhoun S."/>
            <person name="Haridas S."/>
            <person name="Kuo A."/>
            <person name="Mondo S."/>
            <person name="Pangilinan J."/>
            <person name="Riley R."/>
            <person name="LaButti K."/>
            <person name="Andreopoulos B."/>
            <person name="Lipzen A."/>
            <person name="Chen C."/>
            <person name="Yan M."/>
            <person name="Daum C."/>
            <person name="Ng V."/>
            <person name="Clum A."/>
            <person name="Steindorff A."/>
            <person name="Ohm R.A."/>
            <person name="Martin F."/>
            <person name="Silar P."/>
            <person name="Natvig D.O."/>
            <person name="Lalanne C."/>
            <person name="Gautier V."/>
            <person name="Ament-Velasquez S.L."/>
            <person name="Kruys A."/>
            <person name="Hutchinson M.I."/>
            <person name="Powell A.J."/>
            <person name="Barry K."/>
            <person name="Miller A.N."/>
            <person name="Grigoriev I.V."/>
            <person name="Debuchy R."/>
            <person name="Gladieux P."/>
            <person name="Hiltunen Thoren M."/>
            <person name="Johannesson H."/>
        </authorList>
    </citation>
    <scope>NUCLEOTIDE SEQUENCE</scope>
    <source>
        <strain evidence="9">CBS 532.94</strain>
    </source>
</reference>
<dbReference type="Gene3D" id="1.10.1200.10">
    <property type="entry name" value="ACP-like"/>
    <property type="match status" value="1"/>
</dbReference>
<dbReference type="SUPFAM" id="SSF47336">
    <property type="entry name" value="ACP-like"/>
    <property type="match status" value="1"/>
</dbReference>
<dbReference type="Pfam" id="PF22621">
    <property type="entry name" value="CurL-like_PKS_C"/>
    <property type="match status" value="1"/>
</dbReference>
<dbReference type="InterPro" id="IPR016036">
    <property type="entry name" value="Malonyl_transacylase_ACP-bd"/>
</dbReference>
<evidence type="ECO:0000259" key="8">
    <source>
        <dbReference type="PROSITE" id="PS52019"/>
    </source>
</evidence>
<protein>
    <recommendedName>
        <fullName evidence="11">Polyketide synthase</fullName>
    </recommendedName>
</protein>
<dbReference type="InterPro" id="IPR014030">
    <property type="entry name" value="Ketoacyl_synth_N"/>
</dbReference>
<proteinExistence type="predicted"/>
<dbReference type="FunFam" id="1.10.1200.10:FF:000011">
    <property type="entry name" value="Sterigmatocystin biosynthesis polyketide synthase"/>
    <property type="match status" value="1"/>
</dbReference>
<dbReference type="SMART" id="SM00825">
    <property type="entry name" value="PKS_KS"/>
    <property type="match status" value="1"/>
</dbReference>
<dbReference type="Pfam" id="PF02801">
    <property type="entry name" value="Ketoacyl-synt_C"/>
    <property type="match status" value="1"/>
</dbReference>
<evidence type="ECO:0000313" key="10">
    <source>
        <dbReference type="Proteomes" id="UP001303760"/>
    </source>
</evidence>
<feature type="domain" description="PKS/mFAS DH" evidence="8">
    <location>
        <begin position="1348"/>
        <end position="1664"/>
    </location>
</feature>
<evidence type="ECO:0000256" key="2">
    <source>
        <dbReference type="ARBA" id="ARBA00022553"/>
    </source>
</evidence>
<dbReference type="PROSITE" id="PS52004">
    <property type="entry name" value="KS3_2"/>
    <property type="match status" value="1"/>
</dbReference>
<dbReference type="InterPro" id="IPR009081">
    <property type="entry name" value="PP-bd_ACP"/>
</dbReference>
<dbReference type="Pfam" id="PF00109">
    <property type="entry name" value="ketoacyl-synt"/>
    <property type="match status" value="1"/>
</dbReference>
<dbReference type="SMART" id="SM00823">
    <property type="entry name" value="PKS_PP"/>
    <property type="match status" value="1"/>
</dbReference>
<sequence>MVAFTPTTDSSASDNCDRMKLVYFTNELPSDDLHGQFRALHRNSKARTHAILAQFLDEATLAIRDEIRQLPTPLRALISPFESILTFAEFTDLRRQGPLCGSVEGVLLCTLELGNLIGYFEDHPHEYDFNTVETHLTGLGIGLLATAAVSLAPALADLPLAGAQVVRQAFRLGVLVDEVSQHLQPRDLAETGTPDSWAYVLPDATAAEVQLELDEIYAKEKPPQASRIFISAVSAASVTISGPPARLKALLRTADFFRDRRCVALPVYGGLCHAKHIYTSEHAHHIVRTPSMEALNSKSGHPQTPVYSTSTGLPFAANNATELFESIVSEILTQPIHWDRVVQTIIRQAQDKGTAHCDIVVFRASVPINDLSAALGKLPGVETRTTELAPWIHHEETASAKATGGPRGPLQSKIAIVGMSCRMPGGATDTEAFWDLLQKGLDVHRKVPADRFDVETHYDPAGKRMNASHTPYGCFIDEPGLFDAPFFNMSPREAEQTDPMQRLAIVTAYEALERAGYVPNRTAASDLHRVGTFYGQASDDYREVNTAQEISTYFIPGGCRAFGPGRINYFFKFSGPSYSIDTACSSSLATIQAACTSLWNGDTDMVVAGGMNVLTNSDAFAGLSHGHFLSKTPNACKTWDCEADGYCRADGVASIVMKRLEDAEADNDNILGVILAAATNHSAEAVSITHPHAGHQAYLGRLVINRAGIDPLDVSYVELHGTGTQAGDAEEIQSVTDVFAPTHPRRGPKRPLYIGSVKANVGHGEAAAGVTALVKVLLMLQKQAIPPHVGIKHSLNPKFPKDLDKRGVRIPYETTEWQRGSSGKKRTAVVNNFSAAGGNTTIVLEEAPDRDREDARGEADPRPTHVVAVSAKSKISLRGNIERLMAYLDKNSGSVSLADLSYTTTARRHHHNHRVAFAATDTSEVQKQLASALRSVDTHASISATGAPPIAFVFTGQGASYKSFHLELFHQAPYFRSQILHLDSLATSQGFPSFLPVLDGSHARDHAHSPVVTQLALVCIEMALAKYWATLGVRPDVVMGHSLGEYAALYVAGVLSASDTICLVGRRARLLEQNVRAGSHRMVAVRASLAQVEQSLAGSSSPYEVACVNGPRDVVLSGPVENMDAVVSVLEADGHKCVSLDVAFAFHSSQTDPILDDFEAVADRSVLFQPPQLPIISPLLNKVIFDERTVNANYMRRATRERVRFLEALETARRIGTIEDETAWIEIGPHPVCVGFVKAALSPVKVAVPSLRRGENSWKTMAESLAALHCAGVRIDWNEFHRPFEKALRLLDLPTYAWNDKTYWIQYRGDWALTKGNTFYDAEKGLTGSTGRGAAPPAKSGLSTTTVQRIVDESINGTAGAVIMESDMSQPDFRAAAWGHKMNECGVVTSSIHADISYTLGEYLYKKLNPGSKDVHVSILNLEVVKGLVANKTPNTPQVIRVSATMADVNSKTAQLRWHNTSGPNCTPDPDPFATATLSYGDAEEWLASWVPAAHLVLGRIRDLERLAESGIANRFSRSMAYLLFARNLVDYAPEYRGMQSVVMHGLEAFADVVLPTAGHGTWTVPPNFIDSVAHLAGFIMNTSDAVDTKNNFFVTPGWRSMRFARRLVPGARYRSYVKMIPTAEDPSVYLGDVYVLQGQGDEAVIVGMVGGIRFRQYPRILLNRFFSPPDATMPATETKTTVARHQAQTTTTAKETVLIPTTTVANVPKAATPRSPTEEPVVVNGVKPTEATASSAVSLDPESTTAKAIQIVALEGAFDPADLRDDTAFASLGVDSLMSLVIAEKFREQLGVSVNGSLFLEYPTVGDLKSWLQEYYN</sequence>
<dbReference type="FunFam" id="3.40.47.10:FF:000031">
    <property type="entry name" value="Sterigmatocystin biosynthesis polyketide synthase"/>
    <property type="match status" value="1"/>
</dbReference>
<dbReference type="PANTHER" id="PTHR43775">
    <property type="entry name" value="FATTY ACID SYNTHASE"/>
    <property type="match status" value="1"/>
</dbReference>
<dbReference type="InterPro" id="IPR018201">
    <property type="entry name" value="Ketoacyl_synth_AS"/>
</dbReference>
<feature type="region of interest" description="N-terminal hotdog fold" evidence="5">
    <location>
        <begin position="1348"/>
        <end position="1485"/>
    </location>
</feature>
<dbReference type="GO" id="GO:0004312">
    <property type="term" value="F:fatty acid synthase activity"/>
    <property type="evidence" value="ECO:0007669"/>
    <property type="project" value="TreeGrafter"/>
</dbReference>
<dbReference type="InterPro" id="IPR050091">
    <property type="entry name" value="PKS_NRPS_Biosynth_Enz"/>
</dbReference>
<keyword evidence="2" id="KW-0597">Phosphoprotein</keyword>
<dbReference type="PROSITE" id="PS52019">
    <property type="entry name" value="PKS_MFAS_DH"/>
    <property type="match status" value="1"/>
</dbReference>
<evidence type="ECO:0000259" key="7">
    <source>
        <dbReference type="PROSITE" id="PS52004"/>
    </source>
</evidence>
<dbReference type="Gene3D" id="3.40.47.10">
    <property type="match status" value="1"/>
</dbReference>
<dbReference type="GO" id="GO:0004315">
    <property type="term" value="F:3-oxoacyl-[acyl-carrier-protein] synthase activity"/>
    <property type="evidence" value="ECO:0007669"/>
    <property type="project" value="InterPro"/>
</dbReference>
<dbReference type="FunFam" id="3.10.129.110:FF:000001">
    <property type="entry name" value="Sterigmatocystin biosynthesis polyketide synthase"/>
    <property type="match status" value="1"/>
</dbReference>
<dbReference type="InterPro" id="IPR030918">
    <property type="entry name" value="PT_fungal_PKS"/>
</dbReference>
<dbReference type="NCBIfam" id="TIGR04532">
    <property type="entry name" value="PT_fungal_PKS"/>
    <property type="match status" value="1"/>
</dbReference>
<dbReference type="InterPro" id="IPR001227">
    <property type="entry name" value="Ac_transferase_dom_sf"/>
</dbReference>
<dbReference type="FunFam" id="3.40.366.10:FF:000017">
    <property type="entry name" value="Non-reducing polyketide synthase aptA"/>
    <property type="match status" value="1"/>
</dbReference>
<evidence type="ECO:0000313" key="9">
    <source>
        <dbReference type="EMBL" id="KAK4234117.1"/>
    </source>
</evidence>
<organism evidence="9 10">
    <name type="scientific">Achaetomium macrosporum</name>
    <dbReference type="NCBI Taxonomy" id="79813"/>
    <lineage>
        <taxon>Eukaryota</taxon>
        <taxon>Fungi</taxon>
        <taxon>Dikarya</taxon>
        <taxon>Ascomycota</taxon>
        <taxon>Pezizomycotina</taxon>
        <taxon>Sordariomycetes</taxon>
        <taxon>Sordariomycetidae</taxon>
        <taxon>Sordariales</taxon>
        <taxon>Chaetomiaceae</taxon>
        <taxon>Achaetomium</taxon>
    </lineage>
</organism>
<dbReference type="Proteomes" id="UP001303760">
    <property type="component" value="Unassembled WGS sequence"/>
</dbReference>
<dbReference type="EMBL" id="MU860414">
    <property type="protein sequence ID" value="KAK4234117.1"/>
    <property type="molecule type" value="Genomic_DNA"/>
</dbReference>
<evidence type="ECO:0000256" key="5">
    <source>
        <dbReference type="PROSITE-ProRule" id="PRU01363"/>
    </source>
</evidence>
<dbReference type="PROSITE" id="PS00606">
    <property type="entry name" value="KS3_1"/>
    <property type="match status" value="1"/>
</dbReference>
<evidence type="ECO:0000259" key="6">
    <source>
        <dbReference type="PROSITE" id="PS50075"/>
    </source>
</evidence>
<dbReference type="InterPro" id="IPR049900">
    <property type="entry name" value="PKS_mFAS_DH"/>
</dbReference>
<dbReference type="GO" id="GO:0044550">
    <property type="term" value="P:secondary metabolite biosynthetic process"/>
    <property type="evidence" value="ECO:0007669"/>
    <property type="project" value="UniProtKB-ARBA"/>
</dbReference>
<feature type="active site" description="Proton donor; for dehydratase activity" evidence="5">
    <location>
        <position position="1571"/>
    </location>
</feature>
<feature type="active site" description="Proton acceptor; for dehydratase activity" evidence="5">
    <location>
        <position position="1380"/>
    </location>
</feature>
<evidence type="ECO:0000256" key="1">
    <source>
        <dbReference type="ARBA" id="ARBA00022450"/>
    </source>
</evidence>
<feature type="domain" description="Carrier" evidence="6">
    <location>
        <begin position="1741"/>
        <end position="1817"/>
    </location>
</feature>
<dbReference type="Gene3D" id="3.30.70.3290">
    <property type="match status" value="1"/>
</dbReference>
<dbReference type="Pfam" id="PF00550">
    <property type="entry name" value="PP-binding"/>
    <property type="match status" value="1"/>
</dbReference>
<dbReference type="SUPFAM" id="SSF53901">
    <property type="entry name" value="Thiolase-like"/>
    <property type="match status" value="1"/>
</dbReference>
<accession>A0AAN7C313</accession>
<dbReference type="InterPro" id="IPR020806">
    <property type="entry name" value="PKS_PP-bd"/>
</dbReference>
<dbReference type="SUPFAM" id="SSF52151">
    <property type="entry name" value="FabD/lysophospholipase-like"/>
    <property type="match status" value="1"/>
</dbReference>
<dbReference type="PANTHER" id="PTHR43775:SF37">
    <property type="entry name" value="SI:DKEY-61P9.11"/>
    <property type="match status" value="1"/>
</dbReference>
<evidence type="ECO:0000256" key="3">
    <source>
        <dbReference type="ARBA" id="ARBA00022679"/>
    </source>
</evidence>
<dbReference type="InterPro" id="IPR036736">
    <property type="entry name" value="ACP-like_sf"/>
</dbReference>
<dbReference type="InterPro" id="IPR020841">
    <property type="entry name" value="PKS_Beta-ketoAc_synthase_dom"/>
</dbReference>
<dbReference type="InterPro" id="IPR014031">
    <property type="entry name" value="Ketoacyl_synth_C"/>
</dbReference>
<evidence type="ECO:0000256" key="4">
    <source>
        <dbReference type="ARBA" id="ARBA00023268"/>
    </source>
</evidence>
<dbReference type="PROSITE" id="PS50075">
    <property type="entry name" value="CARRIER"/>
    <property type="match status" value="1"/>
</dbReference>
<keyword evidence="10" id="KW-1185">Reference proteome</keyword>
<dbReference type="Pfam" id="PF16073">
    <property type="entry name" value="SAT"/>
    <property type="match status" value="1"/>
</dbReference>
<dbReference type="Pfam" id="PF00698">
    <property type="entry name" value="Acyl_transf_1"/>
    <property type="match status" value="1"/>
</dbReference>
<keyword evidence="4" id="KW-0511">Multifunctional enzyme</keyword>
<name>A0AAN7C313_9PEZI</name>
<feature type="domain" description="Ketosynthase family 3 (KS3)" evidence="7">
    <location>
        <begin position="411"/>
        <end position="846"/>
    </location>
</feature>
<dbReference type="FunFam" id="3.40.366.10:FF:000002">
    <property type="entry name" value="Probable polyketide synthase 2"/>
    <property type="match status" value="1"/>
</dbReference>
<evidence type="ECO:0008006" key="11">
    <source>
        <dbReference type="Google" id="ProtNLM"/>
    </source>
</evidence>
<dbReference type="InterPro" id="IPR016035">
    <property type="entry name" value="Acyl_Trfase/lysoPLipase"/>
</dbReference>
<feature type="region of interest" description="C-terminal hotdog fold" evidence="5">
    <location>
        <begin position="1512"/>
        <end position="1664"/>
    </location>
</feature>
<dbReference type="CDD" id="cd00833">
    <property type="entry name" value="PKS"/>
    <property type="match status" value="1"/>
</dbReference>
<dbReference type="SUPFAM" id="SSF55048">
    <property type="entry name" value="Probable ACP-binding domain of malonyl-CoA ACP transacylase"/>
    <property type="match status" value="1"/>
</dbReference>
<dbReference type="Gene3D" id="3.40.366.10">
    <property type="entry name" value="Malonyl-Coenzyme A Acyl Carrier Protein, domain 2"/>
    <property type="match status" value="2"/>
</dbReference>
<dbReference type="Gene3D" id="3.10.129.110">
    <property type="entry name" value="Polyketide synthase dehydratase"/>
    <property type="match status" value="1"/>
</dbReference>
<keyword evidence="3" id="KW-0808">Transferase</keyword>
<comment type="caution">
    <text evidence="9">The sequence shown here is derived from an EMBL/GenBank/DDBJ whole genome shotgun (WGS) entry which is preliminary data.</text>
</comment>
<dbReference type="InterPro" id="IPR032088">
    <property type="entry name" value="SAT"/>
</dbReference>
<dbReference type="GO" id="GO:0006633">
    <property type="term" value="P:fatty acid biosynthetic process"/>
    <property type="evidence" value="ECO:0007669"/>
    <property type="project" value="InterPro"/>
</dbReference>
<dbReference type="InterPro" id="IPR014043">
    <property type="entry name" value="Acyl_transferase_dom"/>
</dbReference>
<dbReference type="GO" id="GO:0031177">
    <property type="term" value="F:phosphopantetheine binding"/>
    <property type="evidence" value="ECO:0007669"/>
    <property type="project" value="InterPro"/>
</dbReference>
<dbReference type="InterPro" id="IPR016039">
    <property type="entry name" value="Thiolase-like"/>
</dbReference>
<keyword evidence="1" id="KW-0596">Phosphopantetheine</keyword>
<gene>
    <name evidence="9" type="ORF">C8A03DRAFT_38117</name>
</gene>
<reference evidence="9" key="2">
    <citation type="submission" date="2023-05" db="EMBL/GenBank/DDBJ databases">
        <authorList>
            <consortium name="Lawrence Berkeley National Laboratory"/>
            <person name="Steindorff A."/>
            <person name="Hensen N."/>
            <person name="Bonometti L."/>
            <person name="Westerberg I."/>
            <person name="Brannstrom I.O."/>
            <person name="Guillou S."/>
            <person name="Cros-Aarteil S."/>
            <person name="Calhoun S."/>
            <person name="Haridas S."/>
            <person name="Kuo A."/>
            <person name="Mondo S."/>
            <person name="Pangilinan J."/>
            <person name="Riley R."/>
            <person name="Labutti K."/>
            <person name="Andreopoulos B."/>
            <person name="Lipzen A."/>
            <person name="Chen C."/>
            <person name="Yanf M."/>
            <person name="Daum C."/>
            <person name="Ng V."/>
            <person name="Clum A."/>
            <person name="Ohm R."/>
            <person name="Martin F."/>
            <person name="Silar P."/>
            <person name="Natvig D."/>
            <person name="Lalanne C."/>
            <person name="Gautier V."/>
            <person name="Ament-Velasquez S.L."/>
            <person name="Kruys A."/>
            <person name="Hutchinson M.I."/>
            <person name="Powell A.J."/>
            <person name="Barry K."/>
            <person name="Miller A.N."/>
            <person name="Grigoriev I.V."/>
            <person name="Debuchy R."/>
            <person name="Gladieux P."/>
            <person name="Thoren M.H."/>
            <person name="Johannesson H."/>
        </authorList>
    </citation>
    <scope>NUCLEOTIDE SEQUENCE</scope>
    <source>
        <strain evidence="9">CBS 532.94</strain>
    </source>
</reference>
<dbReference type="SMART" id="SM00827">
    <property type="entry name" value="PKS_AT"/>
    <property type="match status" value="1"/>
</dbReference>
<dbReference type="InterPro" id="IPR042104">
    <property type="entry name" value="PKS_dehydratase_sf"/>
</dbReference>